<accession>F2UL27</accession>
<dbReference type="OrthoDB" id="17907at2759"/>
<sequence length="359" mass="41195">MANALLLREGAKTDKLLPYEANSEEEFRAYLLPGIEHLRDLVLNDGPLDEIRDCVHFLKRACDVMIQMPLSTKEMADVLLFLWELVLCRPPDRFFCNEPLLALHAWLRRAACMLEPGDVQLPWRPAYKVWKLVKWVPSRLSGNLVNTAVLEQVITYANRFFTPGSDAEVMAELRPYLCGTDTSLEYACTTLFFFMPSRPHAWYAAGVDCVPWRHEMAQVWEHARRHISSKSACMATLARAIRIGIGRVDLADMRPVIFKQVLRYVRLNPNEPPGRDQSPMFHLSESRAFVWLCLPNDDEFWAFVDDLVHVLEPELHPSNAGHQQQLCANFVSAVIQGFLARRESEMDPRTTIPEHARTP</sequence>
<dbReference type="PANTHER" id="PTHR32170">
    <property type="entry name" value="PROTEASOME ACTIVATOR COMPLEX SUBUNIT 4"/>
    <property type="match status" value="1"/>
</dbReference>
<dbReference type="GO" id="GO:0005829">
    <property type="term" value="C:cytosol"/>
    <property type="evidence" value="ECO:0007669"/>
    <property type="project" value="TreeGrafter"/>
</dbReference>
<dbReference type="InParanoid" id="F2UL27"/>
<dbReference type="GO" id="GO:0005634">
    <property type="term" value="C:nucleus"/>
    <property type="evidence" value="ECO:0007669"/>
    <property type="project" value="TreeGrafter"/>
</dbReference>
<organism evidence="2">
    <name type="scientific">Salpingoeca rosetta (strain ATCC 50818 / BSB-021)</name>
    <dbReference type="NCBI Taxonomy" id="946362"/>
    <lineage>
        <taxon>Eukaryota</taxon>
        <taxon>Choanoflagellata</taxon>
        <taxon>Craspedida</taxon>
        <taxon>Salpingoecidae</taxon>
        <taxon>Salpingoeca</taxon>
    </lineage>
</organism>
<dbReference type="GO" id="GO:0016504">
    <property type="term" value="F:peptidase activator activity"/>
    <property type="evidence" value="ECO:0007669"/>
    <property type="project" value="InterPro"/>
</dbReference>
<dbReference type="STRING" id="946362.F2UL27"/>
<gene>
    <name evidence="1" type="ORF">PTSG_08917</name>
</gene>
<dbReference type="EMBL" id="GL832979">
    <property type="protein sequence ID" value="EGD77826.1"/>
    <property type="molecule type" value="Genomic_DNA"/>
</dbReference>
<dbReference type="InterPro" id="IPR035309">
    <property type="entry name" value="PSME4"/>
</dbReference>
<reference evidence="1" key="1">
    <citation type="submission" date="2009-08" db="EMBL/GenBank/DDBJ databases">
        <title>Annotation of Salpingoeca rosetta.</title>
        <authorList>
            <consortium name="The Broad Institute Genome Sequencing Platform"/>
            <person name="Russ C."/>
            <person name="Cuomo C."/>
            <person name="Burger G."/>
            <person name="Gray M.W."/>
            <person name="Holland P.W.H."/>
            <person name="King N."/>
            <person name="Lang F.B.F."/>
            <person name="Roger A.J."/>
            <person name="Ruiz-Trillo I."/>
            <person name="Young S.K."/>
            <person name="Zeng Q."/>
            <person name="Gargeya S."/>
            <person name="Alvarado L."/>
            <person name="Berlin A."/>
            <person name="Chapman S.B."/>
            <person name="Chen Z."/>
            <person name="Freedman E."/>
            <person name="Gellesch M."/>
            <person name="Goldberg J."/>
            <person name="Griggs A."/>
            <person name="Gujja S."/>
            <person name="Heilman E."/>
            <person name="Heiman D."/>
            <person name="Howarth C."/>
            <person name="Mehta T."/>
            <person name="Neiman D."/>
            <person name="Pearson M."/>
            <person name="Roberts A."/>
            <person name="Saif S."/>
            <person name="Shea T."/>
            <person name="Shenoy N."/>
            <person name="Sisk P."/>
            <person name="Stolte C."/>
            <person name="Sykes S."/>
            <person name="White J."/>
            <person name="Yandava C."/>
            <person name="Haas B."/>
            <person name="Nusbaum C."/>
            <person name="Birren B."/>
        </authorList>
    </citation>
    <scope>NUCLEOTIDE SEQUENCE [LARGE SCALE GENOMIC DNA]</scope>
    <source>
        <strain evidence="1">ATCC 50818</strain>
    </source>
</reference>
<dbReference type="GO" id="GO:0070628">
    <property type="term" value="F:proteasome binding"/>
    <property type="evidence" value="ECO:0007669"/>
    <property type="project" value="InterPro"/>
</dbReference>
<dbReference type="GeneID" id="16070855"/>
<dbReference type="PANTHER" id="PTHR32170:SF3">
    <property type="entry name" value="PROTEASOME ACTIVATOR COMPLEX SUBUNIT 4"/>
    <property type="match status" value="1"/>
</dbReference>
<evidence type="ECO:0000313" key="2">
    <source>
        <dbReference type="Proteomes" id="UP000007799"/>
    </source>
</evidence>
<dbReference type="Proteomes" id="UP000007799">
    <property type="component" value="Unassembled WGS sequence"/>
</dbReference>
<dbReference type="AlphaFoldDB" id="F2UL27"/>
<dbReference type="GO" id="GO:0010499">
    <property type="term" value="P:proteasomal ubiquitin-independent protein catabolic process"/>
    <property type="evidence" value="ECO:0007669"/>
    <property type="project" value="TreeGrafter"/>
</dbReference>
<proteinExistence type="predicted"/>
<dbReference type="RefSeq" id="XP_004990302.1">
    <property type="nucleotide sequence ID" value="XM_004990245.1"/>
</dbReference>
<keyword evidence="2" id="KW-1185">Reference proteome</keyword>
<evidence type="ECO:0000313" key="1">
    <source>
        <dbReference type="EMBL" id="EGD77826.1"/>
    </source>
</evidence>
<protein>
    <submittedName>
        <fullName evidence="1">Uncharacterized protein</fullName>
    </submittedName>
</protein>
<name>F2UL27_SALR5</name>
<dbReference type="KEGG" id="sre:PTSG_08917"/>